<dbReference type="AlphaFoldDB" id="A0A135I8T2"/>
<evidence type="ECO:0000313" key="3">
    <source>
        <dbReference type="Proteomes" id="UP000070529"/>
    </source>
</evidence>
<evidence type="ECO:0000256" key="1">
    <source>
        <dbReference type="SAM" id="Phobius"/>
    </source>
</evidence>
<protein>
    <submittedName>
        <fullName evidence="2">Uncharacterized protein</fullName>
    </submittedName>
</protein>
<feature type="transmembrane region" description="Helical" evidence="1">
    <location>
        <begin position="20"/>
        <end position="39"/>
    </location>
</feature>
<evidence type="ECO:0000313" key="2">
    <source>
        <dbReference type="EMBL" id="KXF81863.1"/>
    </source>
</evidence>
<proteinExistence type="predicted"/>
<comment type="caution">
    <text evidence="2">The sequence shown here is derived from an EMBL/GenBank/DDBJ whole genome shotgun (WGS) entry which is preliminary data.</text>
</comment>
<gene>
    <name evidence="2" type="ORF">ATN88_20435</name>
</gene>
<dbReference type="EMBL" id="LNTY01000033">
    <property type="protein sequence ID" value="KXF81863.1"/>
    <property type="molecule type" value="Genomic_DNA"/>
</dbReference>
<dbReference type="Proteomes" id="UP000070529">
    <property type="component" value="Unassembled WGS sequence"/>
</dbReference>
<reference evidence="2 3" key="1">
    <citation type="submission" date="2015-11" db="EMBL/GenBank/DDBJ databases">
        <title>Genomic Taxonomy of the Vibrionaceae.</title>
        <authorList>
            <person name="Gomez-Gil B."/>
            <person name="Enciso-Ibarra J."/>
        </authorList>
    </citation>
    <scope>NUCLEOTIDE SEQUENCE [LARGE SCALE GENOMIC DNA]</scope>
    <source>
        <strain evidence="2 3">CAIM 912</strain>
    </source>
</reference>
<name>A0A135I8T2_9GAMM</name>
<keyword evidence="3" id="KW-1185">Reference proteome</keyword>
<keyword evidence="1" id="KW-1133">Transmembrane helix</keyword>
<organism evidence="2 3">
    <name type="scientific">Enterovibrio coralii</name>
    <dbReference type="NCBI Taxonomy" id="294935"/>
    <lineage>
        <taxon>Bacteria</taxon>
        <taxon>Pseudomonadati</taxon>
        <taxon>Pseudomonadota</taxon>
        <taxon>Gammaproteobacteria</taxon>
        <taxon>Vibrionales</taxon>
        <taxon>Vibrionaceae</taxon>
        <taxon>Enterovibrio</taxon>
    </lineage>
</organism>
<keyword evidence="1" id="KW-0472">Membrane</keyword>
<keyword evidence="1" id="KW-0812">Transmembrane</keyword>
<accession>A0A135I8T2</accession>
<sequence length="151" mass="18424">MQYFLQWLFVTKRNYFNVYFWSFLFLFLFFVSHWIFYVPPTLVTYVYDRFPAEDIYCAQKGGNRKRTYLYFKSAYSKESFRLSPHSLEMCEYLIDRMLEGSSVEVTYSTIDIDEVTWVSKLKVDDQTYFDDMRKFNLCDYLPARKCIPKED</sequence>